<dbReference type="Proteomes" id="UP000298787">
    <property type="component" value="Chromosome 19"/>
</dbReference>
<feature type="compositionally biased region" description="Basic and acidic residues" evidence="1">
    <location>
        <begin position="24"/>
        <end position="34"/>
    </location>
</feature>
<feature type="region of interest" description="Disordered" evidence="1">
    <location>
        <begin position="209"/>
        <end position="238"/>
    </location>
</feature>
<evidence type="ECO:0000256" key="1">
    <source>
        <dbReference type="SAM" id="MobiDB-lite"/>
    </source>
</evidence>
<reference evidence="2 3" key="1">
    <citation type="submission" date="2019-01" db="EMBL/GenBank/DDBJ databases">
        <title>Genome Assembly of Collichthys lucidus.</title>
        <authorList>
            <person name="Cai M."/>
            <person name="Xiao S."/>
        </authorList>
    </citation>
    <scope>NUCLEOTIDE SEQUENCE [LARGE SCALE GENOMIC DNA]</scope>
    <source>
        <strain evidence="2">JT15FE1705JMU</strain>
        <tissue evidence="2">Muscle</tissue>
    </source>
</reference>
<accession>A0A4U5VJZ1</accession>
<evidence type="ECO:0000313" key="3">
    <source>
        <dbReference type="Proteomes" id="UP000298787"/>
    </source>
</evidence>
<evidence type="ECO:0000313" key="2">
    <source>
        <dbReference type="EMBL" id="TKS87465.1"/>
    </source>
</evidence>
<keyword evidence="3" id="KW-1185">Reference proteome</keyword>
<dbReference type="AlphaFoldDB" id="A0A4U5VJZ1"/>
<name>A0A4U5VJZ1_COLLU</name>
<proteinExistence type="predicted"/>
<protein>
    <submittedName>
        <fullName evidence="2">Uncharacterized protein</fullName>
    </submittedName>
</protein>
<gene>
    <name evidence="2" type="ORF">D9C73_021589</name>
</gene>
<dbReference type="EMBL" id="CM014096">
    <property type="protein sequence ID" value="TKS87465.1"/>
    <property type="molecule type" value="Genomic_DNA"/>
</dbReference>
<feature type="compositionally biased region" description="Polar residues" evidence="1">
    <location>
        <begin position="48"/>
        <end position="58"/>
    </location>
</feature>
<organism evidence="2 3">
    <name type="scientific">Collichthys lucidus</name>
    <name type="common">Big head croaker</name>
    <name type="synonym">Sciaena lucida</name>
    <dbReference type="NCBI Taxonomy" id="240159"/>
    <lineage>
        <taxon>Eukaryota</taxon>
        <taxon>Metazoa</taxon>
        <taxon>Chordata</taxon>
        <taxon>Craniata</taxon>
        <taxon>Vertebrata</taxon>
        <taxon>Euteleostomi</taxon>
        <taxon>Actinopterygii</taxon>
        <taxon>Neopterygii</taxon>
        <taxon>Teleostei</taxon>
        <taxon>Neoteleostei</taxon>
        <taxon>Acanthomorphata</taxon>
        <taxon>Eupercaria</taxon>
        <taxon>Sciaenidae</taxon>
        <taxon>Collichthys</taxon>
    </lineage>
</organism>
<feature type="region of interest" description="Disordered" evidence="1">
    <location>
        <begin position="22"/>
        <end position="63"/>
    </location>
</feature>
<sequence>MDRCQLNAFVTAVCNEMMAARWSDSPRDNEESKHRAGTPSREGDESISGITAKNTRSAAHTRRHQTESASVYFGIGYRNETSQLLWLFFSWRRPKGETCTRAVSDSREVTLVLCTAPLHVIPQSDTAATLDAVIPTGWMIDGWMDGRERVIGTYLNPARVSVGFEVLGRKPHYFLSASARGNEQGQPRRRRSDFMNGWQRSHRAAEKPLVFQEPVGCGRSSSSRPSSDVQPLDLKPQPRELRAQLTPLLYGLFMTRHTPANGSVHGFLKEPFKTAGKPE</sequence>